<evidence type="ECO:0000259" key="1">
    <source>
        <dbReference type="Pfam" id="PF17919"/>
    </source>
</evidence>
<evidence type="ECO:0000313" key="3">
    <source>
        <dbReference type="Proteomes" id="UP000828390"/>
    </source>
</evidence>
<reference evidence="2" key="1">
    <citation type="journal article" date="2019" name="bioRxiv">
        <title>The Genome of the Zebra Mussel, Dreissena polymorpha: A Resource for Invasive Species Research.</title>
        <authorList>
            <person name="McCartney M.A."/>
            <person name="Auch B."/>
            <person name="Kono T."/>
            <person name="Mallez S."/>
            <person name="Zhang Y."/>
            <person name="Obille A."/>
            <person name="Becker A."/>
            <person name="Abrahante J.E."/>
            <person name="Garbe J."/>
            <person name="Badalamenti J.P."/>
            <person name="Herman A."/>
            <person name="Mangelson H."/>
            <person name="Liachko I."/>
            <person name="Sullivan S."/>
            <person name="Sone E.D."/>
            <person name="Koren S."/>
            <person name="Silverstein K.A.T."/>
            <person name="Beckman K.B."/>
            <person name="Gohl D.M."/>
        </authorList>
    </citation>
    <scope>NUCLEOTIDE SEQUENCE</scope>
    <source>
        <strain evidence="2">Duluth1</strain>
        <tissue evidence="2">Whole animal</tissue>
    </source>
</reference>
<organism evidence="2 3">
    <name type="scientific">Dreissena polymorpha</name>
    <name type="common">Zebra mussel</name>
    <name type="synonym">Mytilus polymorpha</name>
    <dbReference type="NCBI Taxonomy" id="45954"/>
    <lineage>
        <taxon>Eukaryota</taxon>
        <taxon>Metazoa</taxon>
        <taxon>Spiralia</taxon>
        <taxon>Lophotrochozoa</taxon>
        <taxon>Mollusca</taxon>
        <taxon>Bivalvia</taxon>
        <taxon>Autobranchia</taxon>
        <taxon>Heteroconchia</taxon>
        <taxon>Euheterodonta</taxon>
        <taxon>Imparidentia</taxon>
        <taxon>Neoheterodontei</taxon>
        <taxon>Myida</taxon>
        <taxon>Dreissenoidea</taxon>
        <taxon>Dreissenidae</taxon>
        <taxon>Dreissena</taxon>
    </lineage>
</organism>
<dbReference type="EMBL" id="JAIWYP010000009">
    <property type="protein sequence ID" value="KAH3769507.1"/>
    <property type="molecule type" value="Genomic_DNA"/>
</dbReference>
<gene>
    <name evidence="2" type="ORF">DPMN_170776</name>
</gene>
<proteinExistence type="predicted"/>
<dbReference type="InterPro" id="IPR043502">
    <property type="entry name" value="DNA/RNA_pol_sf"/>
</dbReference>
<dbReference type="Pfam" id="PF17919">
    <property type="entry name" value="RT_RNaseH_2"/>
    <property type="match status" value="1"/>
</dbReference>
<dbReference type="Proteomes" id="UP000828390">
    <property type="component" value="Unassembled WGS sequence"/>
</dbReference>
<dbReference type="InterPro" id="IPR043128">
    <property type="entry name" value="Rev_trsase/Diguanyl_cyclase"/>
</dbReference>
<feature type="domain" description="Reverse transcriptase/retrotransposon-derived protein RNase H-like" evidence="1">
    <location>
        <begin position="13"/>
        <end position="54"/>
    </location>
</feature>
<protein>
    <recommendedName>
        <fullName evidence="1">Reverse transcriptase/retrotransposon-derived protein RNase H-like domain-containing protein</fullName>
    </recommendedName>
</protein>
<accession>A0A9D4IEK0</accession>
<sequence length="54" mass="6181">MVELTKIDVTFNWHDYCQRSFEDLKKILISPSIMGYPLQVGEFCLDVDASDVGI</sequence>
<evidence type="ECO:0000313" key="2">
    <source>
        <dbReference type="EMBL" id="KAH3769507.1"/>
    </source>
</evidence>
<dbReference type="Gene3D" id="3.30.70.270">
    <property type="match status" value="1"/>
</dbReference>
<dbReference type="InterPro" id="IPR041577">
    <property type="entry name" value="RT_RNaseH_2"/>
</dbReference>
<keyword evidence="3" id="KW-1185">Reference proteome</keyword>
<dbReference type="AlphaFoldDB" id="A0A9D4IEK0"/>
<dbReference type="SUPFAM" id="SSF56672">
    <property type="entry name" value="DNA/RNA polymerases"/>
    <property type="match status" value="1"/>
</dbReference>
<reference evidence="2" key="2">
    <citation type="submission" date="2020-11" db="EMBL/GenBank/DDBJ databases">
        <authorList>
            <person name="McCartney M.A."/>
            <person name="Auch B."/>
            <person name="Kono T."/>
            <person name="Mallez S."/>
            <person name="Becker A."/>
            <person name="Gohl D.M."/>
            <person name="Silverstein K.A.T."/>
            <person name="Koren S."/>
            <person name="Bechman K.B."/>
            <person name="Herman A."/>
            <person name="Abrahante J.E."/>
            <person name="Garbe J."/>
        </authorList>
    </citation>
    <scope>NUCLEOTIDE SEQUENCE</scope>
    <source>
        <strain evidence="2">Duluth1</strain>
        <tissue evidence="2">Whole animal</tissue>
    </source>
</reference>
<name>A0A9D4IEK0_DREPO</name>
<comment type="caution">
    <text evidence="2">The sequence shown here is derived from an EMBL/GenBank/DDBJ whole genome shotgun (WGS) entry which is preliminary data.</text>
</comment>